<comment type="caution">
    <text evidence="1">The sequence shown here is derived from an EMBL/GenBank/DDBJ whole genome shotgun (WGS) entry which is preliminary data.</text>
</comment>
<organism evidence="1 2">
    <name type="scientific">Photobacterium proteolyticum</name>
    <dbReference type="NCBI Taxonomy" id="1903952"/>
    <lineage>
        <taxon>Bacteria</taxon>
        <taxon>Pseudomonadati</taxon>
        <taxon>Pseudomonadota</taxon>
        <taxon>Gammaproteobacteria</taxon>
        <taxon>Vibrionales</taxon>
        <taxon>Vibrionaceae</taxon>
        <taxon>Photobacterium</taxon>
    </lineage>
</organism>
<dbReference type="RefSeq" id="WP_075766934.1">
    <property type="nucleotide sequence ID" value="NZ_MJIL01000090.1"/>
</dbReference>
<sequence>MSKTLSEVIVKAIFCTLIGSILIGCSGISEQAQLAQKNDWHEVGVIDGELGHYQRSMPELEQLNSLTSLAYEDYKKGYIIGLEKFCSPDYAYEHGIDGVEYQGQCENTANEELAVQRWLEGYQLFKAERTMAAKGY</sequence>
<gene>
    <name evidence="1" type="ORF">BIT28_06960</name>
</gene>
<reference evidence="1 2" key="1">
    <citation type="submission" date="2016-09" db="EMBL/GenBank/DDBJ databases">
        <title>Photobacterium proteolyticum sp. nov. a protease producing bacterium isolated from ocean sediments of Laizhou Bay.</title>
        <authorList>
            <person name="Li Y."/>
        </authorList>
    </citation>
    <scope>NUCLEOTIDE SEQUENCE [LARGE SCALE GENOMIC DNA]</scope>
    <source>
        <strain evidence="1 2">13-12</strain>
    </source>
</reference>
<dbReference type="AlphaFoldDB" id="A0A1Q9GET5"/>
<evidence type="ECO:0008006" key="3">
    <source>
        <dbReference type="Google" id="ProtNLM"/>
    </source>
</evidence>
<protein>
    <recommendedName>
        <fullName evidence="3">DUF2799 domain-containing protein</fullName>
    </recommendedName>
</protein>
<evidence type="ECO:0000313" key="1">
    <source>
        <dbReference type="EMBL" id="OLQ72917.1"/>
    </source>
</evidence>
<dbReference type="EMBL" id="MJIL01000090">
    <property type="protein sequence ID" value="OLQ72917.1"/>
    <property type="molecule type" value="Genomic_DNA"/>
</dbReference>
<accession>A0A1Q9GET5</accession>
<dbReference type="InterPro" id="IPR021242">
    <property type="entry name" value="DUF2799"/>
</dbReference>
<dbReference type="Proteomes" id="UP000186905">
    <property type="component" value="Unassembled WGS sequence"/>
</dbReference>
<evidence type="ECO:0000313" key="2">
    <source>
        <dbReference type="Proteomes" id="UP000186905"/>
    </source>
</evidence>
<proteinExistence type="predicted"/>
<dbReference type="Pfam" id="PF10973">
    <property type="entry name" value="DUF2799"/>
    <property type="match status" value="1"/>
</dbReference>
<dbReference type="OrthoDB" id="5919011at2"/>
<name>A0A1Q9GET5_9GAMM</name>
<dbReference type="PROSITE" id="PS51257">
    <property type="entry name" value="PROKAR_LIPOPROTEIN"/>
    <property type="match status" value="1"/>
</dbReference>
<keyword evidence="2" id="KW-1185">Reference proteome</keyword>